<dbReference type="Proteomes" id="UP000050525">
    <property type="component" value="Unassembled WGS sequence"/>
</dbReference>
<keyword evidence="2" id="KW-1185">Reference proteome</keyword>
<dbReference type="AlphaFoldDB" id="A0A151PH22"/>
<proteinExistence type="predicted"/>
<dbReference type="GO" id="GO:0006357">
    <property type="term" value="P:regulation of transcription by RNA polymerase II"/>
    <property type="evidence" value="ECO:0007669"/>
    <property type="project" value="InterPro"/>
</dbReference>
<dbReference type="EMBL" id="AKHW03000190">
    <property type="protein sequence ID" value="KYO48427.1"/>
    <property type="molecule type" value="Genomic_DNA"/>
</dbReference>
<dbReference type="PANTHER" id="PTHR32344">
    <property type="entry name" value="U1-TYPE DOMAIN-CONTAINING PROTEIN"/>
    <property type="match status" value="1"/>
</dbReference>
<sequence length="428" mass="47812">MEEDEEEFSEPGRASSVVVERRVTVMEEKVNQDMRIELESKSDGPESDGRWLKVGKKERKASLALGVALIEPVLVSTGTLHADGDKLFCTTCNLTLDATRKGSINWHLEPEAHVERKAVTEADHQKKKQATMSSLFKKTTDSRLASKKAEFSLTEAFAAANILLEKLDHPELGDYLKNKCQMLAVFRELTKLHQDYLPAVIFSHAKFMKIVLSEDESFSVLADKATDPQDNYLLHVLYVLGSWTDRDLPVLQTEPILLTSVNFPTLCQAIVKIFCNYGIEFNQVSAFLSKSATYMCKAFTDVHQGMLPNTSCHLQCIHSFPRKPVEMGAVPGSNCKTKPILQAFHSWIWEDSPLDCLHTVSLPVSACLAPGTQGQYQNIACHTQHIVQQMKCISGFSTGLYWKKDLGFTVGTSALLHGQQQCKSKKNE</sequence>
<dbReference type="GO" id="GO:0003690">
    <property type="term" value="F:double-stranded DNA binding"/>
    <property type="evidence" value="ECO:0007669"/>
    <property type="project" value="InterPro"/>
</dbReference>
<name>A0A151PH22_ALLMI</name>
<comment type="caution">
    <text evidence="1">The sequence shown here is derived from an EMBL/GenBank/DDBJ whole genome shotgun (WGS) entry which is preliminary data.</text>
</comment>
<protein>
    <submittedName>
        <fullName evidence="1">Uncharacterized protein</fullName>
    </submittedName>
</protein>
<reference evidence="1 2" key="1">
    <citation type="journal article" date="2012" name="Genome Biol.">
        <title>Sequencing three crocodilian genomes to illuminate the evolution of archosaurs and amniotes.</title>
        <authorList>
            <person name="St John J.A."/>
            <person name="Braun E.L."/>
            <person name="Isberg S.R."/>
            <person name="Miles L.G."/>
            <person name="Chong A.Y."/>
            <person name="Gongora J."/>
            <person name="Dalzell P."/>
            <person name="Moran C."/>
            <person name="Bed'hom B."/>
            <person name="Abzhanov A."/>
            <person name="Burgess S.C."/>
            <person name="Cooksey A.M."/>
            <person name="Castoe T.A."/>
            <person name="Crawford N.G."/>
            <person name="Densmore L.D."/>
            <person name="Drew J.C."/>
            <person name="Edwards S.V."/>
            <person name="Faircloth B.C."/>
            <person name="Fujita M.K."/>
            <person name="Greenwold M.J."/>
            <person name="Hoffmann F.G."/>
            <person name="Howard J.M."/>
            <person name="Iguchi T."/>
            <person name="Janes D.E."/>
            <person name="Khan S.Y."/>
            <person name="Kohno S."/>
            <person name="de Koning A.J."/>
            <person name="Lance S.L."/>
            <person name="McCarthy F.M."/>
            <person name="McCormack J.E."/>
            <person name="Merchant M.E."/>
            <person name="Peterson D.G."/>
            <person name="Pollock D.D."/>
            <person name="Pourmand N."/>
            <person name="Raney B.J."/>
            <person name="Roessler K.A."/>
            <person name="Sanford J.R."/>
            <person name="Sawyer R.H."/>
            <person name="Schmidt C.J."/>
            <person name="Triplett E.W."/>
            <person name="Tuberville T.D."/>
            <person name="Venegas-Anaya M."/>
            <person name="Howard J.T."/>
            <person name="Jarvis E.D."/>
            <person name="Guillette L.J.Jr."/>
            <person name="Glenn T.C."/>
            <person name="Green R.E."/>
            <person name="Ray D.A."/>
        </authorList>
    </citation>
    <scope>NUCLEOTIDE SEQUENCE [LARGE SCALE GENOMIC DNA]</scope>
    <source>
        <strain evidence="1">KSC_2009_1</strain>
    </source>
</reference>
<evidence type="ECO:0000313" key="1">
    <source>
        <dbReference type="EMBL" id="KYO48427.1"/>
    </source>
</evidence>
<gene>
    <name evidence="1" type="ORF">Y1Q_0022632</name>
</gene>
<dbReference type="PANTHER" id="PTHR32344:SF1">
    <property type="entry name" value="U1-TYPE DOMAIN-CONTAINING PROTEIN"/>
    <property type="match status" value="1"/>
</dbReference>
<evidence type="ECO:0000313" key="2">
    <source>
        <dbReference type="Proteomes" id="UP000050525"/>
    </source>
</evidence>
<organism evidence="1 2">
    <name type="scientific">Alligator mississippiensis</name>
    <name type="common">American alligator</name>
    <dbReference type="NCBI Taxonomy" id="8496"/>
    <lineage>
        <taxon>Eukaryota</taxon>
        <taxon>Metazoa</taxon>
        <taxon>Chordata</taxon>
        <taxon>Craniata</taxon>
        <taxon>Vertebrata</taxon>
        <taxon>Euteleostomi</taxon>
        <taxon>Archelosauria</taxon>
        <taxon>Archosauria</taxon>
        <taxon>Crocodylia</taxon>
        <taxon>Alligatoridae</taxon>
        <taxon>Alligatorinae</taxon>
        <taxon>Alligator</taxon>
    </lineage>
</organism>
<accession>A0A151PH22</accession>
<dbReference type="GO" id="GO:0005634">
    <property type="term" value="C:nucleus"/>
    <property type="evidence" value="ECO:0007669"/>
    <property type="project" value="InterPro"/>
</dbReference>
<dbReference type="InterPro" id="IPR033375">
    <property type="entry name" value="Cggbp1"/>
</dbReference>